<gene>
    <name evidence="1" type="ORF">HNQ47_001035</name>
</gene>
<sequence>MNYKAYIFDMDGTVLDTVTDLTTALNYTMEKHGRRHNYTDHDTKEFFGSGVVVALTRAVAYEAGLPKSELVKVGTPDDPVSAKIDPGLIQELKVTYQPYYELHCRDHTKPYAGIVPMIQTMKQAGVRTAVVSNKPDGAVQKLCEQHFAGVFDFALGQKDEIRRKPAPDMLEKCLEVLQVDRRECVYIGDSEIDIQTAANCAMDCISVTWGFRSRTFLQAHGASHIVSDPSEIK</sequence>
<reference evidence="1 2" key="1">
    <citation type="submission" date="2020-08" db="EMBL/GenBank/DDBJ databases">
        <title>Genomic Encyclopedia of Type Strains, Phase IV (KMG-IV): sequencing the most valuable type-strain genomes for metagenomic binning, comparative biology and taxonomic classification.</title>
        <authorList>
            <person name="Goeker M."/>
        </authorList>
    </citation>
    <scope>NUCLEOTIDE SEQUENCE [LARGE SCALE GENOMIC DNA]</scope>
    <source>
        <strain evidence="1 2">DSM 25799</strain>
    </source>
</reference>
<dbReference type="RefSeq" id="WP_183328218.1">
    <property type="nucleotide sequence ID" value="NZ_JACHHK010000003.1"/>
</dbReference>
<dbReference type="SFLD" id="SFLDG01129">
    <property type="entry name" value="C1.5:_HAD__Beta-PGM__Phosphata"/>
    <property type="match status" value="1"/>
</dbReference>
<dbReference type="InterPro" id="IPR006439">
    <property type="entry name" value="HAD-SF_hydro_IA"/>
</dbReference>
<dbReference type="InterPro" id="IPR023198">
    <property type="entry name" value="PGP-like_dom2"/>
</dbReference>
<dbReference type="InterPro" id="IPR023214">
    <property type="entry name" value="HAD_sf"/>
</dbReference>
<dbReference type="Proteomes" id="UP000539953">
    <property type="component" value="Unassembled WGS sequence"/>
</dbReference>
<proteinExistence type="predicted"/>
<dbReference type="InterPro" id="IPR036412">
    <property type="entry name" value="HAD-like_sf"/>
</dbReference>
<dbReference type="EMBL" id="JACHHK010000003">
    <property type="protein sequence ID" value="MBB5183015.1"/>
    <property type="molecule type" value="Genomic_DNA"/>
</dbReference>
<dbReference type="Gene3D" id="3.40.50.1000">
    <property type="entry name" value="HAD superfamily/HAD-like"/>
    <property type="match status" value="1"/>
</dbReference>
<organism evidence="1 2">
    <name type="scientific">Catenisphaera adipataccumulans</name>
    <dbReference type="NCBI Taxonomy" id="700500"/>
    <lineage>
        <taxon>Bacteria</taxon>
        <taxon>Bacillati</taxon>
        <taxon>Bacillota</taxon>
        <taxon>Erysipelotrichia</taxon>
        <taxon>Erysipelotrichales</taxon>
        <taxon>Erysipelotrichaceae</taxon>
        <taxon>Catenisphaera</taxon>
    </lineage>
</organism>
<dbReference type="SUPFAM" id="SSF56784">
    <property type="entry name" value="HAD-like"/>
    <property type="match status" value="1"/>
</dbReference>
<dbReference type="InterPro" id="IPR006549">
    <property type="entry name" value="HAD-SF_hydro_IIIA"/>
</dbReference>
<dbReference type="SFLD" id="SFLDG01135">
    <property type="entry name" value="C1.5.6:_HAD__Beta-PGM__Phospha"/>
    <property type="match status" value="1"/>
</dbReference>
<dbReference type="GO" id="GO:0006281">
    <property type="term" value="P:DNA repair"/>
    <property type="evidence" value="ECO:0007669"/>
    <property type="project" value="TreeGrafter"/>
</dbReference>
<evidence type="ECO:0000313" key="2">
    <source>
        <dbReference type="Proteomes" id="UP000539953"/>
    </source>
</evidence>
<dbReference type="NCBIfam" id="TIGR01509">
    <property type="entry name" value="HAD-SF-IA-v3"/>
    <property type="match status" value="1"/>
</dbReference>
<protein>
    <submittedName>
        <fullName evidence="1">Phosphoglycolate phosphatase</fullName>
        <ecNumber evidence="1">3.1.3.18</ecNumber>
    </submittedName>
</protein>
<dbReference type="InterPro" id="IPR041492">
    <property type="entry name" value="HAD_2"/>
</dbReference>
<dbReference type="NCBIfam" id="TIGR01662">
    <property type="entry name" value="HAD-SF-IIIA"/>
    <property type="match status" value="1"/>
</dbReference>
<dbReference type="PANTHER" id="PTHR43434">
    <property type="entry name" value="PHOSPHOGLYCOLATE PHOSPHATASE"/>
    <property type="match status" value="1"/>
</dbReference>
<dbReference type="GO" id="GO:0005829">
    <property type="term" value="C:cytosol"/>
    <property type="evidence" value="ECO:0007669"/>
    <property type="project" value="TreeGrafter"/>
</dbReference>
<comment type="caution">
    <text evidence="1">The sequence shown here is derived from an EMBL/GenBank/DDBJ whole genome shotgun (WGS) entry which is preliminary data.</text>
</comment>
<dbReference type="SFLD" id="SFLDS00003">
    <property type="entry name" value="Haloacid_Dehalogenase"/>
    <property type="match status" value="1"/>
</dbReference>
<evidence type="ECO:0000313" key="1">
    <source>
        <dbReference type="EMBL" id="MBB5183015.1"/>
    </source>
</evidence>
<keyword evidence="1" id="KW-0378">Hydrolase</keyword>
<dbReference type="EC" id="3.1.3.18" evidence="1"/>
<keyword evidence="2" id="KW-1185">Reference proteome</keyword>
<dbReference type="Pfam" id="PF13419">
    <property type="entry name" value="HAD_2"/>
    <property type="match status" value="1"/>
</dbReference>
<name>A0A7W8CWQ7_9FIRM</name>
<dbReference type="NCBIfam" id="TIGR01549">
    <property type="entry name" value="HAD-SF-IA-v1"/>
    <property type="match status" value="1"/>
</dbReference>
<dbReference type="GO" id="GO:0008967">
    <property type="term" value="F:phosphoglycolate phosphatase activity"/>
    <property type="evidence" value="ECO:0007669"/>
    <property type="project" value="UniProtKB-EC"/>
</dbReference>
<dbReference type="InterPro" id="IPR050155">
    <property type="entry name" value="HAD-like_hydrolase_sf"/>
</dbReference>
<dbReference type="AlphaFoldDB" id="A0A7W8CWQ7"/>
<dbReference type="Gene3D" id="1.10.150.240">
    <property type="entry name" value="Putative phosphatase, domain 2"/>
    <property type="match status" value="1"/>
</dbReference>
<accession>A0A7W8CWQ7</accession>
<dbReference type="PANTHER" id="PTHR43434:SF1">
    <property type="entry name" value="PHOSPHOGLYCOLATE PHOSPHATASE"/>
    <property type="match status" value="1"/>
</dbReference>